<evidence type="ECO:0000313" key="4">
    <source>
        <dbReference type="EMBL" id="GGR19550.1"/>
    </source>
</evidence>
<protein>
    <submittedName>
        <fullName evidence="4">2-hydroxyhepta-2,4-diene-1,7-dioate isomerase</fullName>
    </submittedName>
</protein>
<dbReference type="PANTHER" id="PTHR42796:SF4">
    <property type="entry name" value="FUMARYLACETOACETATE HYDROLASE DOMAIN-CONTAINING PROTEIN 2A"/>
    <property type="match status" value="1"/>
</dbReference>
<dbReference type="Pfam" id="PF01557">
    <property type="entry name" value="FAA_hydrolase"/>
    <property type="match status" value="1"/>
</dbReference>
<comment type="caution">
    <text evidence="4">The sequence shown here is derived from an EMBL/GenBank/DDBJ whole genome shotgun (WGS) entry which is preliminary data.</text>
</comment>
<dbReference type="SUPFAM" id="SSF56529">
    <property type="entry name" value="FAH"/>
    <property type="match status" value="1"/>
</dbReference>
<keyword evidence="5" id="KW-1185">Reference proteome</keyword>
<feature type="domain" description="Fumarylacetoacetase-like C-terminal" evidence="3">
    <location>
        <begin position="87"/>
        <end position="291"/>
    </location>
</feature>
<dbReference type="PANTHER" id="PTHR42796">
    <property type="entry name" value="FUMARYLACETOACETATE HYDROLASE DOMAIN-CONTAINING PROTEIN 2A-RELATED"/>
    <property type="match status" value="1"/>
</dbReference>
<accession>A0A918CE33</accession>
<keyword evidence="2" id="KW-0479">Metal-binding</keyword>
<dbReference type="GO" id="GO:0016853">
    <property type="term" value="F:isomerase activity"/>
    <property type="evidence" value="ECO:0007669"/>
    <property type="project" value="UniProtKB-KW"/>
</dbReference>
<evidence type="ECO:0000256" key="1">
    <source>
        <dbReference type="ARBA" id="ARBA00010211"/>
    </source>
</evidence>
<dbReference type="RefSeq" id="WP_189084253.1">
    <property type="nucleotide sequence ID" value="NZ_BMRJ01000001.1"/>
</dbReference>
<comment type="similarity">
    <text evidence="1">Belongs to the FAH family.</text>
</comment>
<dbReference type="EMBL" id="BMRJ01000001">
    <property type="protein sequence ID" value="GGR19550.1"/>
    <property type="molecule type" value="Genomic_DNA"/>
</dbReference>
<dbReference type="Gene3D" id="3.90.850.10">
    <property type="entry name" value="Fumarylacetoacetase-like, C-terminal domain"/>
    <property type="match status" value="1"/>
</dbReference>
<dbReference type="InterPro" id="IPR011234">
    <property type="entry name" value="Fumarylacetoacetase-like_C"/>
</dbReference>
<dbReference type="GO" id="GO:0046872">
    <property type="term" value="F:metal ion binding"/>
    <property type="evidence" value="ECO:0007669"/>
    <property type="project" value="UniProtKB-KW"/>
</dbReference>
<name>A0A918CE33_AGRME</name>
<evidence type="ECO:0000259" key="3">
    <source>
        <dbReference type="Pfam" id="PF01557"/>
    </source>
</evidence>
<dbReference type="InterPro" id="IPR036663">
    <property type="entry name" value="Fumarylacetoacetase_C_sf"/>
</dbReference>
<gene>
    <name evidence="4" type="ORF">GCM10010196_10930</name>
</gene>
<reference evidence="4" key="1">
    <citation type="journal article" date="2014" name="Int. J. Syst. Evol. Microbiol.">
        <title>Complete genome sequence of Corynebacterium casei LMG S-19264T (=DSM 44701T), isolated from a smear-ripened cheese.</title>
        <authorList>
            <consortium name="US DOE Joint Genome Institute (JGI-PGF)"/>
            <person name="Walter F."/>
            <person name="Albersmeier A."/>
            <person name="Kalinowski J."/>
            <person name="Ruckert C."/>
        </authorList>
    </citation>
    <scope>NUCLEOTIDE SEQUENCE</scope>
    <source>
        <strain evidence="4">JCM 3346</strain>
    </source>
</reference>
<organism evidence="4 5">
    <name type="scientific">Agromyces mediolanus</name>
    <name type="common">Corynebacterium mediolanum</name>
    <dbReference type="NCBI Taxonomy" id="41986"/>
    <lineage>
        <taxon>Bacteria</taxon>
        <taxon>Bacillati</taxon>
        <taxon>Actinomycetota</taxon>
        <taxon>Actinomycetes</taxon>
        <taxon>Micrococcales</taxon>
        <taxon>Microbacteriaceae</taxon>
        <taxon>Agromyces</taxon>
    </lineage>
</organism>
<dbReference type="GO" id="GO:0044281">
    <property type="term" value="P:small molecule metabolic process"/>
    <property type="evidence" value="ECO:0007669"/>
    <property type="project" value="UniProtKB-ARBA"/>
</dbReference>
<dbReference type="AlphaFoldDB" id="A0A918CE33"/>
<proteinExistence type="inferred from homology"/>
<sequence length="293" mass="31179">MRFARLDRPGAEVPVLLDGDRAFALRPLIAELAGIADDPAARLDLDGAFLAAGGLRAARDAHAAGRLPELDRAGLRVGAPIARPSAVYCIGMNYAAHAAESGAEPPAEPVVFMKAPNTIVGPDDAVAIPRGSAKTDWEVELGLVIGSRTDTLDDPARARDHVAGYVVANDLSERDWQLGRVGGQWTLGKSAPGFCPLGPWLVPADAFDADDARLRSWVNGEPRQDSRTADLIFGIDRIVWELSRFLVLEPGDLVLTGTPEGVALSGRFPYLAPGDVVELEIDGLGRQRQEVIA</sequence>
<keyword evidence="4" id="KW-0413">Isomerase</keyword>
<evidence type="ECO:0000313" key="5">
    <source>
        <dbReference type="Proteomes" id="UP000610303"/>
    </source>
</evidence>
<dbReference type="Proteomes" id="UP000610303">
    <property type="component" value="Unassembled WGS sequence"/>
</dbReference>
<reference evidence="4" key="2">
    <citation type="submission" date="2020-09" db="EMBL/GenBank/DDBJ databases">
        <authorList>
            <person name="Sun Q."/>
            <person name="Ohkuma M."/>
        </authorList>
    </citation>
    <scope>NUCLEOTIDE SEQUENCE</scope>
    <source>
        <strain evidence="4">JCM 3346</strain>
    </source>
</reference>
<dbReference type="InterPro" id="IPR051121">
    <property type="entry name" value="FAH"/>
</dbReference>
<evidence type="ECO:0000256" key="2">
    <source>
        <dbReference type="ARBA" id="ARBA00022723"/>
    </source>
</evidence>